<reference evidence="4" key="3">
    <citation type="submission" date="2025-04" db="UniProtKB">
        <authorList>
            <consortium name="RefSeq"/>
        </authorList>
    </citation>
    <scope>IDENTIFICATION</scope>
    <source>
        <strain evidence="4">CBS 304.34</strain>
    </source>
</reference>
<feature type="compositionally biased region" description="Basic and acidic residues" evidence="1">
    <location>
        <begin position="76"/>
        <end position="86"/>
    </location>
</feature>
<keyword evidence="3" id="KW-1185">Reference proteome</keyword>
<feature type="region of interest" description="Disordered" evidence="1">
    <location>
        <begin position="76"/>
        <end position="175"/>
    </location>
</feature>
<gene>
    <name evidence="2 4" type="ORF">BDZ99DRAFT_468645</name>
</gene>
<dbReference type="Proteomes" id="UP000504636">
    <property type="component" value="Unplaced"/>
</dbReference>
<reference evidence="2 4" key="1">
    <citation type="journal article" date="2020" name="Stud. Mycol.">
        <title>101 Dothideomycetes genomes: a test case for predicting lifestyles and emergence of pathogens.</title>
        <authorList>
            <person name="Haridas S."/>
            <person name="Albert R."/>
            <person name="Binder M."/>
            <person name="Bloem J."/>
            <person name="Labutti K."/>
            <person name="Salamov A."/>
            <person name="Andreopoulos B."/>
            <person name="Baker S."/>
            <person name="Barry K."/>
            <person name="Bills G."/>
            <person name="Bluhm B."/>
            <person name="Cannon C."/>
            <person name="Castanera R."/>
            <person name="Culley D."/>
            <person name="Daum C."/>
            <person name="Ezra D."/>
            <person name="Gonzalez J."/>
            <person name="Henrissat B."/>
            <person name="Kuo A."/>
            <person name="Liang C."/>
            <person name="Lipzen A."/>
            <person name="Lutzoni F."/>
            <person name="Magnuson J."/>
            <person name="Mondo S."/>
            <person name="Nolan M."/>
            <person name="Ohm R."/>
            <person name="Pangilinan J."/>
            <person name="Park H.-J."/>
            <person name="Ramirez L."/>
            <person name="Alfaro M."/>
            <person name="Sun H."/>
            <person name="Tritt A."/>
            <person name="Yoshinaga Y."/>
            <person name="Zwiers L.-H."/>
            <person name="Turgeon B."/>
            <person name="Goodwin S."/>
            <person name="Spatafora J."/>
            <person name="Crous P."/>
            <person name="Grigoriev I."/>
        </authorList>
    </citation>
    <scope>NUCLEOTIDE SEQUENCE</scope>
    <source>
        <strain evidence="2 4">CBS 304.34</strain>
    </source>
</reference>
<dbReference type="RefSeq" id="XP_033569964.1">
    <property type="nucleotide sequence ID" value="XM_033721305.1"/>
</dbReference>
<evidence type="ECO:0000313" key="2">
    <source>
        <dbReference type="EMBL" id="KAF2803000.1"/>
    </source>
</evidence>
<feature type="compositionally biased region" description="Acidic residues" evidence="1">
    <location>
        <begin position="117"/>
        <end position="131"/>
    </location>
</feature>
<feature type="compositionally biased region" description="Low complexity" evidence="1">
    <location>
        <begin position="105"/>
        <end position="115"/>
    </location>
</feature>
<reference evidence="4" key="2">
    <citation type="submission" date="2020-04" db="EMBL/GenBank/DDBJ databases">
        <authorList>
            <consortium name="NCBI Genome Project"/>
        </authorList>
    </citation>
    <scope>NUCLEOTIDE SEQUENCE</scope>
    <source>
        <strain evidence="4">CBS 304.34</strain>
    </source>
</reference>
<evidence type="ECO:0000313" key="4">
    <source>
        <dbReference type="RefSeq" id="XP_033569964.1"/>
    </source>
</evidence>
<dbReference type="OrthoDB" id="5336565at2759"/>
<evidence type="ECO:0000313" key="3">
    <source>
        <dbReference type="Proteomes" id="UP000504636"/>
    </source>
</evidence>
<sequence>MHSLRSYGRDKPVSDNAYTITSIYHGGTLRMYTSHRTQPTSAGGRPKYYMTQLRSFAMTDTAKTFRQGARAYRNARDWAKEQRNEAIEQANERASPVAAEAPVLAGDAAGDASGSLNEEDFEEPDSSTEELADYRPPAKRSSKRSKPSQIERMQRNAGESTDGSHSHGSAVIHSG</sequence>
<dbReference type="EMBL" id="MU003720">
    <property type="protein sequence ID" value="KAF2803000.1"/>
    <property type="molecule type" value="Genomic_DNA"/>
</dbReference>
<feature type="compositionally biased region" description="Basic residues" evidence="1">
    <location>
        <begin position="137"/>
        <end position="146"/>
    </location>
</feature>
<protein>
    <submittedName>
        <fullName evidence="2 4">Uncharacterized protein</fullName>
    </submittedName>
</protein>
<accession>A0A6A6Y2V6</accession>
<feature type="compositionally biased region" description="Polar residues" evidence="1">
    <location>
        <begin position="157"/>
        <end position="167"/>
    </location>
</feature>
<dbReference type="GeneID" id="54462198"/>
<evidence type="ECO:0000256" key="1">
    <source>
        <dbReference type="SAM" id="MobiDB-lite"/>
    </source>
</evidence>
<organism evidence="2">
    <name type="scientific">Mytilinidion resinicola</name>
    <dbReference type="NCBI Taxonomy" id="574789"/>
    <lineage>
        <taxon>Eukaryota</taxon>
        <taxon>Fungi</taxon>
        <taxon>Dikarya</taxon>
        <taxon>Ascomycota</taxon>
        <taxon>Pezizomycotina</taxon>
        <taxon>Dothideomycetes</taxon>
        <taxon>Pleosporomycetidae</taxon>
        <taxon>Mytilinidiales</taxon>
        <taxon>Mytilinidiaceae</taxon>
        <taxon>Mytilinidion</taxon>
    </lineage>
</organism>
<proteinExistence type="predicted"/>
<name>A0A6A6Y2V6_9PEZI</name>
<dbReference type="AlphaFoldDB" id="A0A6A6Y2V6"/>